<dbReference type="EMBL" id="KV453849">
    <property type="protein sequence ID" value="ODV87008.1"/>
    <property type="molecule type" value="Genomic_DNA"/>
</dbReference>
<evidence type="ECO:0000256" key="5">
    <source>
        <dbReference type="SAM" id="MobiDB-lite"/>
    </source>
</evidence>
<dbReference type="Proteomes" id="UP000094801">
    <property type="component" value="Unassembled WGS sequence"/>
</dbReference>
<evidence type="ECO:0000256" key="4">
    <source>
        <dbReference type="PROSITE-ProRule" id="PRU00723"/>
    </source>
</evidence>
<evidence type="ECO:0000256" key="1">
    <source>
        <dbReference type="ARBA" id="ARBA00022723"/>
    </source>
</evidence>
<sequence>MSPSLSTKVIPIQGTNIVLESEEDIKKWIEERKKNWPTDKRIQARKEELEREQKLMKTMTPSSSSTNQSNSNKRICKFWQKNKKCRHGSSCKFLHSVDGDDTTTTGTTTSDNSNTQQHKIMRNLPNHKLQSIHGIPVQVPKRFTPSINKGKSLHNLLVESERLNNENMVLLDVFKKIMASGLVVTNWDVLKEKIQSDQVS</sequence>
<gene>
    <name evidence="7" type="ORF">CANARDRAFT_195439</name>
</gene>
<dbReference type="STRING" id="983967.A0A1E4T5R3"/>
<evidence type="ECO:0000256" key="3">
    <source>
        <dbReference type="ARBA" id="ARBA00022833"/>
    </source>
</evidence>
<dbReference type="InterPro" id="IPR019496">
    <property type="entry name" value="NUFIP1_cons_dom"/>
</dbReference>
<keyword evidence="8" id="KW-1185">Reference proteome</keyword>
<dbReference type="InterPro" id="IPR036855">
    <property type="entry name" value="Znf_CCCH_sf"/>
</dbReference>
<feature type="domain" description="C3H1-type" evidence="6">
    <location>
        <begin position="70"/>
        <end position="98"/>
    </location>
</feature>
<keyword evidence="1 4" id="KW-0479">Metal-binding</keyword>
<dbReference type="SMART" id="SM00356">
    <property type="entry name" value="ZnF_C3H1"/>
    <property type="match status" value="1"/>
</dbReference>
<proteinExistence type="predicted"/>
<evidence type="ECO:0000256" key="2">
    <source>
        <dbReference type="ARBA" id="ARBA00022771"/>
    </source>
</evidence>
<feature type="zinc finger region" description="C3H1-type" evidence="4">
    <location>
        <begin position="70"/>
        <end position="98"/>
    </location>
</feature>
<protein>
    <recommendedName>
        <fullName evidence="6">C3H1-type domain-containing protein</fullName>
    </recommendedName>
</protein>
<reference evidence="8" key="1">
    <citation type="submission" date="2016-04" db="EMBL/GenBank/DDBJ databases">
        <title>Comparative genomics of biotechnologically important yeasts.</title>
        <authorList>
            <consortium name="DOE Joint Genome Institute"/>
            <person name="Riley R."/>
            <person name="Haridas S."/>
            <person name="Wolfe K.H."/>
            <person name="Lopes M.R."/>
            <person name="Hittinger C.T."/>
            <person name="Goker M."/>
            <person name="Salamov A."/>
            <person name="Wisecaver J."/>
            <person name="Long T.M."/>
            <person name="Aerts A.L."/>
            <person name="Barry K."/>
            <person name="Choi C."/>
            <person name="Clum A."/>
            <person name="Coughlan A.Y."/>
            <person name="Deshpande S."/>
            <person name="Douglass A.P."/>
            <person name="Hanson S.J."/>
            <person name="Klenk H.-P."/>
            <person name="Labutti K."/>
            <person name="Lapidus A."/>
            <person name="Lindquist E."/>
            <person name="Lipzen A."/>
            <person name="Meier-Kolthoff J.P."/>
            <person name="Ohm R.A."/>
            <person name="Otillar R.P."/>
            <person name="Pangilinan J."/>
            <person name="Peng Y."/>
            <person name="Rokas A."/>
            <person name="Rosa C.A."/>
            <person name="Scheuner C."/>
            <person name="Sibirny A.A."/>
            <person name="Slot J.C."/>
            <person name="Stielow J.B."/>
            <person name="Sun H."/>
            <person name="Kurtzman C.P."/>
            <person name="Blackwell M."/>
            <person name="Grigoriev I.V."/>
            <person name="Jeffries T.W."/>
        </authorList>
    </citation>
    <scope>NUCLEOTIDE SEQUENCE [LARGE SCALE GENOMIC DNA]</scope>
    <source>
        <strain evidence="8">NRRL YB-2248</strain>
    </source>
</reference>
<feature type="region of interest" description="Disordered" evidence="5">
    <location>
        <begin position="96"/>
        <end position="116"/>
    </location>
</feature>
<accession>A0A1E4T5R3</accession>
<dbReference type="InterPro" id="IPR000571">
    <property type="entry name" value="Znf_CCCH"/>
</dbReference>
<feature type="compositionally biased region" description="Low complexity" evidence="5">
    <location>
        <begin position="62"/>
        <end position="72"/>
    </location>
</feature>
<name>A0A1E4T5R3_9ASCO</name>
<feature type="region of interest" description="Disordered" evidence="5">
    <location>
        <begin position="52"/>
        <end position="72"/>
    </location>
</feature>
<keyword evidence="3 4" id="KW-0862">Zinc</keyword>
<keyword evidence="2 4" id="KW-0863">Zinc-finger</keyword>
<dbReference type="PROSITE" id="PS50103">
    <property type="entry name" value="ZF_C3H1"/>
    <property type="match status" value="1"/>
</dbReference>
<dbReference type="Gene3D" id="4.10.1000.10">
    <property type="entry name" value="Zinc finger, CCCH-type"/>
    <property type="match status" value="1"/>
</dbReference>
<evidence type="ECO:0000259" key="6">
    <source>
        <dbReference type="PROSITE" id="PS50103"/>
    </source>
</evidence>
<dbReference type="Pfam" id="PF00642">
    <property type="entry name" value="zf-CCCH"/>
    <property type="match status" value="1"/>
</dbReference>
<dbReference type="OrthoDB" id="273070at2759"/>
<dbReference type="AlphaFoldDB" id="A0A1E4T5R3"/>
<feature type="compositionally biased region" description="Low complexity" evidence="5">
    <location>
        <begin position="102"/>
        <end position="115"/>
    </location>
</feature>
<dbReference type="Pfam" id="PF10453">
    <property type="entry name" value="NUFIP1"/>
    <property type="match status" value="1"/>
</dbReference>
<dbReference type="GO" id="GO:0008270">
    <property type="term" value="F:zinc ion binding"/>
    <property type="evidence" value="ECO:0007669"/>
    <property type="project" value="UniProtKB-KW"/>
</dbReference>
<organism evidence="7 8">
    <name type="scientific">[Candida] arabinofermentans NRRL YB-2248</name>
    <dbReference type="NCBI Taxonomy" id="983967"/>
    <lineage>
        <taxon>Eukaryota</taxon>
        <taxon>Fungi</taxon>
        <taxon>Dikarya</taxon>
        <taxon>Ascomycota</taxon>
        <taxon>Saccharomycotina</taxon>
        <taxon>Pichiomycetes</taxon>
        <taxon>Pichiales</taxon>
        <taxon>Pichiaceae</taxon>
        <taxon>Ogataea</taxon>
        <taxon>Ogataea/Candida clade</taxon>
    </lineage>
</organism>
<evidence type="ECO:0000313" key="8">
    <source>
        <dbReference type="Proteomes" id="UP000094801"/>
    </source>
</evidence>
<dbReference type="SUPFAM" id="SSF90229">
    <property type="entry name" value="CCCH zinc finger"/>
    <property type="match status" value="1"/>
</dbReference>
<evidence type="ECO:0000313" key="7">
    <source>
        <dbReference type="EMBL" id="ODV87008.1"/>
    </source>
</evidence>